<keyword evidence="2" id="KW-1185">Reference proteome</keyword>
<evidence type="ECO:0000313" key="2">
    <source>
        <dbReference type="Proteomes" id="UP001055811"/>
    </source>
</evidence>
<reference evidence="1 2" key="2">
    <citation type="journal article" date="2022" name="Mol. Ecol. Resour.">
        <title>The genomes of chicory, endive, great burdock and yacon provide insights into Asteraceae paleo-polyploidization history and plant inulin production.</title>
        <authorList>
            <person name="Fan W."/>
            <person name="Wang S."/>
            <person name="Wang H."/>
            <person name="Wang A."/>
            <person name="Jiang F."/>
            <person name="Liu H."/>
            <person name="Zhao H."/>
            <person name="Xu D."/>
            <person name="Zhang Y."/>
        </authorList>
    </citation>
    <scope>NUCLEOTIDE SEQUENCE [LARGE SCALE GENOMIC DNA]</scope>
    <source>
        <strain evidence="2">cv. Punajuju</strain>
        <tissue evidence="1">Leaves</tissue>
    </source>
</reference>
<comment type="caution">
    <text evidence="1">The sequence shown here is derived from an EMBL/GenBank/DDBJ whole genome shotgun (WGS) entry which is preliminary data.</text>
</comment>
<organism evidence="1 2">
    <name type="scientific">Cichorium intybus</name>
    <name type="common">Chicory</name>
    <dbReference type="NCBI Taxonomy" id="13427"/>
    <lineage>
        <taxon>Eukaryota</taxon>
        <taxon>Viridiplantae</taxon>
        <taxon>Streptophyta</taxon>
        <taxon>Embryophyta</taxon>
        <taxon>Tracheophyta</taxon>
        <taxon>Spermatophyta</taxon>
        <taxon>Magnoliopsida</taxon>
        <taxon>eudicotyledons</taxon>
        <taxon>Gunneridae</taxon>
        <taxon>Pentapetalae</taxon>
        <taxon>asterids</taxon>
        <taxon>campanulids</taxon>
        <taxon>Asterales</taxon>
        <taxon>Asteraceae</taxon>
        <taxon>Cichorioideae</taxon>
        <taxon>Cichorieae</taxon>
        <taxon>Cichoriinae</taxon>
        <taxon>Cichorium</taxon>
    </lineage>
</organism>
<dbReference type="Proteomes" id="UP001055811">
    <property type="component" value="Linkage Group LG09"/>
</dbReference>
<dbReference type="EMBL" id="CM042017">
    <property type="protein sequence ID" value="KAI3689667.1"/>
    <property type="molecule type" value="Genomic_DNA"/>
</dbReference>
<proteinExistence type="predicted"/>
<accession>A0ACB8YWK0</accession>
<gene>
    <name evidence="1" type="ORF">L2E82_47632</name>
</gene>
<protein>
    <submittedName>
        <fullName evidence="1">Uncharacterized protein</fullName>
    </submittedName>
</protein>
<name>A0ACB8YWK0_CICIN</name>
<evidence type="ECO:0000313" key="1">
    <source>
        <dbReference type="EMBL" id="KAI3689667.1"/>
    </source>
</evidence>
<reference evidence="2" key="1">
    <citation type="journal article" date="2022" name="Mol. Ecol. Resour.">
        <title>The genomes of chicory, endive, great burdock and yacon provide insights into Asteraceae palaeo-polyploidization history and plant inulin production.</title>
        <authorList>
            <person name="Fan W."/>
            <person name="Wang S."/>
            <person name="Wang H."/>
            <person name="Wang A."/>
            <person name="Jiang F."/>
            <person name="Liu H."/>
            <person name="Zhao H."/>
            <person name="Xu D."/>
            <person name="Zhang Y."/>
        </authorList>
    </citation>
    <scope>NUCLEOTIDE SEQUENCE [LARGE SCALE GENOMIC DNA]</scope>
    <source>
        <strain evidence="2">cv. Punajuju</strain>
    </source>
</reference>
<sequence>MLIQPARRVRWEDGLADRVEYDFAGKVKTQVVRSPFVQIPLGVTEDRLIGSVGFVNFIYTLAYPSFLRLVPTNWYDDHGPDLELRMKRAAW</sequence>